<name>A0A7R7DMX3_9ACTN</name>
<proteinExistence type="predicted"/>
<gene>
    <name evidence="1" type="ORF">Athai_19590</name>
</gene>
<dbReference type="RefSeq" id="WP_203961188.1">
    <property type="nucleotide sequence ID" value="NZ_AP023355.1"/>
</dbReference>
<reference evidence="1 2" key="1">
    <citation type="submission" date="2020-08" db="EMBL/GenBank/DDBJ databases">
        <title>Whole genome shotgun sequence of Actinocatenispora thailandica NBRC 105041.</title>
        <authorList>
            <person name="Komaki H."/>
            <person name="Tamura T."/>
        </authorList>
    </citation>
    <scope>NUCLEOTIDE SEQUENCE [LARGE SCALE GENOMIC DNA]</scope>
    <source>
        <strain evidence="1 2">NBRC 105041</strain>
    </source>
</reference>
<evidence type="ECO:0000313" key="1">
    <source>
        <dbReference type="EMBL" id="BCJ34456.1"/>
    </source>
</evidence>
<sequence length="407" mass="42367">MATAPLRREEADQRLTAIGAEYDRLAAAMYALDSHPALRWLRAGGATGATAERLADLPQRVSVLWAHFSVAGDLLEAARAARARHGRPTDDDLAELTALLREPMVALDEAGLPADGTGGPVARRLCLVDLIPMVLADAEAAGNRLAAVQGALTALTDLLSPTADAVDAVATLGTEFGATDLVRPLTDELDAVRGQALGDPLAGAPDGTPTAAVTARLGRLDAAAAAARSRLSGLVALRDDYAGRRAAWTDALTALAEAEHAAAAAYRATAAKIADPGLPPVPAAAERLRGRLANLDELHRGAAWPALADAVAATEREIAAAADRARELHGAADGLLARREELRGRLTAYRAKAAALGRLEDPEVARRYGAAERLLYTAPCDLPAATRAVYGYQQALSELARQREGSA</sequence>
<accession>A0A7R7DMX3</accession>
<evidence type="ECO:0000313" key="2">
    <source>
        <dbReference type="Proteomes" id="UP000611640"/>
    </source>
</evidence>
<dbReference type="Proteomes" id="UP000611640">
    <property type="component" value="Chromosome"/>
</dbReference>
<dbReference type="KEGG" id="atl:Athai_19590"/>
<keyword evidence="2" id="KW-1185">Reference proteome</keyword>
<protein>
    <submittedName>
        <fullName evidence="1">Uncharacterized protein</fullName>
    </submittedName>
</protein>
<dbReference type="EMBL" id="AP023355">
    <property type="protein sequence ID" value="BCJ34456.1"/>
    <property type="molecule type" value="Genomic_DNA"/>
</dbReference>
<dbReference type="AlphaFoldDB" id="A0A7R7DMX3"/>
<organism evidence="1 2">
    <name type="scientific">Actinocatenispora thailandica</name>
    <dbReference type="NCBI Taxonomy" id="227318"/>
    <lineage>
        <taxon>Bacteria</taxon>
        <taxon>Bacillati</taxon>
        <taxon>Actinomycetota</taxon>
        <taxon>Actinomycetes</taxon>
        <taxon>Micromonosporales</taxon>
        <taxon>Micromonosporaceae</taxon>
        <taxon>Actinocatenispora</taxon>
    </lineage>
</organism>